<evidence type="ECO:0000313" key="2">
    <source>
        <dbReference type="EMBL" id="MDR7133364.1"/>
    </source>
</evidence>
<dbReference type="Proteomes" id="UP001251524">
    <property type="component" value="Unassembled WGS sequence"/>
</dbReference>
<keyword evidence="3" id="KW-1185">Reference proteome</keyword>
<protein>
    <submittedName>
        <fullName evidence="2">Uncharacterized protein</fullName>
    </submittedName>
</protein>
<sequence length="161" mass="17521">MNTRKPHDHDRFEREALEWLAQERAREEERRGQPLAPAGQDPVERAVAEYRLIARALRTPAMEPLPMDLATQIVGHVASVQALGERVERWMLRILGLLLAAIAAGAVGIYGASWAPAFAELLPDLSGQALGWGALLVVCLAASFLGQGAGRWLLHGDSRTA</sequence>
<keyword evidence="1" id="KW-1133">Transmembrane helix</keyword>
<gene>
    <name evidence="2" type="ORF">J2X06_000548</name>
</gene>
<evidence type="ECO:0000313" key="3">
    <source>
        <dbReference type="Proteomes" id="UP001251524"/>
    </source>
</evidence>
<dbReference type="RefSeq" id="WP_310057964.1">
    <property type="nucleotide sequence ID" value="NZ_JAVDVY010000001.1"/>
</dbReference>
<organism evidence="2 3">
    <name type="scientific">Lysobacter niastensis</name>
    <dbReference type="NCBI Taxonomy" id="380629"/>
    <lineage>
        <taxon>Bacteria</taxon>
        <taxon>Pseudomonadati</taxon>
        <taxon>Pseudomonadota</taxon>
        <taxon>Gammaproteobacteria</taxon>
        <taxon>Lysobacterales</taxon>
        <taxon>Lysobacteraceae</taxon>
        <taxon>Lysobacter</taxon>
    </lineage>
</organism>
<dbReference type="EMBL" id="JAVDVY010000001">
    <property type="protein sequence ID" value="MDR7133364.1"/>
    <property type="molecule type" value="Genomic_DNA"/>
</dbReference>
<feature type="transmembrane region" description="Helical" evidence="1">
    <location>
        <begin position="132"/>
        <end position="154"/>
    </location>
</feature>
<keyword evidence="1" id="KW-0472">Membrane</keyword>
<name>A0ABU1W702_9GAMM</name>
<accession>A0ABU1W702</accession>
<proteinExistence type="predicted"/>
<evidence type="ECO:0000256" key="1">
    <source>
        <dbReference type="SAM" id="Phobius"/>
    </source>
</evidence>
<keyword evidence="1" id="KW-0812">Transmembrane</keyword>
<comment type="caution">
    <text evidence="2">The sequence shown here is derived from an EMBL/GenBank/DDBJ whole genome shotgun (WGS) entry which is preliminary data.</text>
</comment>
<feature type="transmembrane region" description="Helical" evidence="1">
    <location>
        <begin position="90"/>
        <end position="112"/>
    </location>
</feature>
<reference evidence="2 3" key="1">
    <citation type="submission" date="2023-07" db="EMBL/GenBank/DDBJ databases">
        <title>Sorghum-associated microbial communities from plants grown in Nebraska, USA.</title>
        <authorList>
            <person name="Schachtman D."/>
        </authorList>
    </citation>
    <scope>NUCLEOTIDE SEQUENCE [LARGE SCALE GENOMIC DNA]</scope>
    <source>
        <strain evidence="2 3">BE198</strain>
    </source>
</reference>